<evidence type="ECO:0000313" key="3">
    <source>
        <dbReference type="Proteomes" id="UP000809829"/>
    </source>
</evidence>
<proteinExistence type="inferred from homology"/>
<name>A0ABS2QTD4_9BACI</name>
<comment type="similarity">
    <text evidence="1">Belongs to the UPF0738 family.</text>
</comment>
<reference evidence="2 3" key="1">
    <citation type="submission" date="2021-01" db="EMBL/GenBank/DDBJ databases">
        <title>Genomic Encyclopedia of Type Strains, Phase IV (KMG-IV): sequencing the most valuable type-strain genomes for metagenomic binning, comparative biology and taxonomic classification.</title>
        <authorList>
            <person name="Goeker M."/>
        </authorList>
    </citation>
    <scope>NUCLEOTIDE SEQUENCE [LARGE SCALE GENOMIC DNA]</scope>
    <source>
        <strain evidence="2 3">DSM 104297</strain>
    </source>
</reference>
<keyword evidence="3" id="KW-1185">Reference proteome</keyword>
<comment type="caution">
    <text evidence="2">The sequence shown here is derived from an EMBL/GenBank/DDBJ whole genome shotgun (WGS) entry which is preliminary data.</text>
</comment>
<organism evidence="2 3">
    <name type="scientific">Priestia iocasae</name>
    <dbReference type="NCBI Taxonomy" id="2291674"/>
    <lineage>
        <taxon>Bacteria</taxon>
        <taxon>Bacillati</taxon>
        <taxon>Bacillota</taxon>
        <taxon>Bacilli</taxon>
        <taxon>Bacillales</taxon>
        <taxon>Bacillaceae</taxon>
        <taxon>Priestia</taxon>
    </lineage>
</organism>
<dbReference type="Pfam" id="PF19785">
    <property type="entry name" value="UPF0738"/>
    <property type="match status" value="1"/>
</dbReference>
<evidence type="ECO:0000256" key="1">
    <source>
        <dbReference type="HAMAP-Rule" id="MF_01861"/>
    </source>
</evidence>
<gene>
    <name evidence="2" type="ORF">JOC83_001382</name>
</gene>
<protein>
    <recommendedName>
        <fullName evidence="1">UPF0738 protein JOC83_001382</fullName>
    </recommendedName>
</protein>
<dbReference type="HAMAP" id="MF_01861">
    <property type="entry name" value="UPF0738"/>
    <property type="match status" value="1"/>
</dbReference>
<dbReference type="RefSeq" id="WP_205185674.1">
    <property type="nucleotide sequence ID" value="NZ_JAFBFC010000002.1"/>
</dbReference>
<accession>A0ABS2QTD4</accession>
<dbReference type="Proteomes" id="UP000809829">
    <property type="component" value="Unassembled WGS sequence"/>
</dbReference>
<dbReference type="InterPro" id="IPR020908">
    <property type="entry name" value="UPF0738"/>
</dbReference>
<evidence type="ECO:0000313" key="2">
    <source>
        <dbReference type="EMBL" id="MBM7702548.1"/>
    </source>
</evidence>
<sequence>MQKRIEVTKSYIEENTLYLQTEEFKHQIKNVQDTMQMITDSDNVSFIYILDVNDEFVYVSIPASVWPNLKDVLHSEQKIVAIVNEHKIELEGLKEELEYLISNIEGNTNYGEEMVSKVEALFLDK</sequence>
<dbReference type="EMBL" id="JAFBFC010000002">
    <property type="protein sequence ID" value="MBM7702548.1"/>
    <property type="molecule type" value="Genomic_DNA"/>
</dbReference>